<evidence type="ECO:0000256" key="11">
    <source>
        <dbReference type="ARBA" id="ARBA00022741"/>
    </source>
</evidence>
<dbReference type="InterPro" id="IPR000836">
    <property type="entry name" value="PRTase_dom"/>
</dbReference>
<dbReference type="InterPro" id="IPR050408">
    <property type="entry name" value="HGPRT"/>
</dbReference>
<evidence type="ECO:0000256" key="6">
    <source>
        <dbReference type="ARBA" id="ARBA00022490"/>
    </source>
</evidence>
<keyword evidence="10 15" id="KW-0660">Purine salvage</keyword>
<dbReference type="GO" id="GO:0000287">
    <property type="term" value="F:magnesium ion binding"/>
    <property type="evidence" value="ECO:0007669"/>
    <property type="project" value="TreeGrafter"/>
</dbReference>
<evidence type="ECO:0000256" key="15">
    <source>
        <dbReference type="RuleBase" id="RU364099"/>
    </source>
</evidence>
<dbReference type="RefSeq" id="WP_176233962.1">
    <property type="nucleotide sequence ID" value="NZ_BLRY01000327.1"/>
</dbReference>
<dbReference type="UniPathway" id="UPA00591">
    <property type="reaction ID" value="UER00648"/>
</dbReference>
<comment type="catalytic activity">
    <reaction evidence="13">
        <text>GMP + diphosphate = guanine + 5-phospho-alpha-D-ribose 1-diphosphate</text>
        <dbReference type="Rhea" id="RHEA:25424"/>
        <dbReference type="ChEBI" id="CHEBI:16235"/>
        <dbReference type="ChEBI" id="CHEBI:33019"/>
        <dbReference type="ChEBI" id="CHEBI:58017"/>
        <dbReference type="ChEBI" id="CHEBI:58115"/>
        <dbReference type="EC" id="2.4.2.8"/>
    </reaction>
    <physiologicalReaction direction="right-to-left" evidence="13">
        <dbReference type="Rhea" id="RHEA:25426"/>
    </physiologicalReaction>
</comment>
<dbReference type="GO" id="GO:0000166">
    <property type="term" value="F:nucleotide binding"/>
    <property type="evidence" value="ECO:0007669"/>
    <property type="project" value="UniProtKB-KW"/>
</dbReference>
<keyword evidence="6 15" id="KW-0963">Cytoplasm</keyword>
<evidence type="ECO:0000256" key="8">
    <source>
        <dbReference type="ARBA" id="ARBA00022679"/>
    </source>
</evidence>
<dbReference type="Gene3D" id="3.40.50.2020">
    <property type="match status" value="1"/>
</dbReference>
<evidence type="ECO:0000256" key="12">
    <source>
        <dbReference type="ARBA" id="ARBA00022842"/>
    </source>
</evidence>
<comment type="catalytic activity">
    <reaction evidence="14">
        <text>IMP + diphosphate = hypoxanthine + 5-phospho-alpha-D-ribose 1-diphosphate</text>
        <dbReference type="Rhea" id="RHEA:17973"/>
        <dbReference type="ChEBI" id="CHEBI:17368"/>
        <dbReference type="ChEBI" id="CHEBI:33019"/>
        <dbReference type="ChEBI" id="CHEBI:58017"/>
        <dbReference type="ChEBI" id="CHEBI:58053"/>
        <dbReference type="EC" id="2.4.2.8"/>
    </reaction>
    <physiologicalReaction direction="right-to-left" evidence="14">
        <dbReference type="Rhea" id="RHEA:17975"/>
    </physiologicalReaction>
</comment>
<protein>
    <recommendedName>
        <fullName evidence="15">Hypoxanthine phosphoribosyltransferase</fullName>
        <ecNumber evidence="15">2.4.2.8</ecNumber>
    </recommendedName>
</protein>
<dbReference type="Pfam" id="PF00156">
    <property type="entry name" value="Pribosyltran"/>
    <property type="match status" value="1"/>
</dbReference>
<keyword evidence="8 15" id="KW-0808">Transferase</keyword>
<accession>A0A6V8P7P2</accession>
<dbReference type="Proteomes" id="UP000591948">
    <property type="component" value="Unassembled WGS sequence"/>
</dbReference>
<feature type="non-terminal residue" evidence="17">
    <location>
        <position position="159"/>
    </location>
</feature>
<organism evidence="17 18">
    <name type="scientific">Candidatus Hakubella thermalkaliphila</name>
    <dbReference type="NCBI Taxonomy" id="2754717"/>
    <lineage>
        <taxon>Bacteria</taxon>
        <taxon>Bacillati</taxon>
        <taxon>Actinomycetota</taxon>
        <taxon>Actinomycetota incertae sedis</taxon>
        <taxon>Candidatus Hakubellales</taxon>
        <taxon>Candidatus Hakubellaceae</taxon>
        <taxon>Candidatus Hakubella</taxon>
    </lineage>
</organism>
<dbReference type="SUPFAM" id="SSF53271">
    <property type="entry name" value="PRTase-like"/>
    <property type="match status" value="1"/>
</dbReference>
<comment type="pathway">
    <text evidence="3 15">Purine metabolism; IMP biosynthesis via salvage pathway; IMP from hypoxanthine: step 1/1.</text>
</comment>
<evidence type="ECO:0000256" key="2">
    <source>
        <dbReference type="ARBA" id="ARBA00004496"/>
    </source>
</evidence>
<keyword evidence="18" id="KW-1185">Reference proteome</keyword>
<comment type="cofactor">
    <cofactor evidence="1 15">
        <name>Mg(2+)</name>
        <dbReference type="ChEBI" id="CHEBI:18420"/>
    </cofactor>
</comment>
<dbReference type="CDD" id="cd06223">
    <property type="entry name" value="PRTases_typeI"/>
    <property type="match status" value="1"/>
</dbReference>
<feature type="domain" description="Phosphoribosyltransferase" evidence="16">
    <location>
        <begin position="13"/>
        <end position="159"/>
    </location>
</feature>
<dbReference type="EMBL" id="BLRY01000327">
    <property type="protein sequence ID" value="GFP28652.1"/>
    <property type="molecule type" value="Genomic_DNA"/>
</dbReference>
<dbReference type="InterPro" id="IPR029057">
    <property type="entry name" value="PRTase-like"/>
</dbReference>
<comment type="caution">
    <text evidence="17">The sequence shown here is derived from an EMBL/GenBank/DDBJ whole genome shotgun (WGS) entry which is preliminary data.</text>
</comment>
<dbReference type="GO" id="GO:0005829">
    <property type="term" value="C:cytosol"/>
    <property type="evidence" value="ECO:0007669"/>
    <property type="project" value="TreeGrafter"/>
</dbReference>
<dbReference type="EC" id="2.4.2.8" evidence="15"/>
<evidence type="ECO:0000256" key="4">
    <source>
        <dbReference type="ARBA" id="ARBA00004676"/>
    </source>
</evidence>
<evidence type="ECO:0000259" key="16">
    <source>
        <dbReference type="Pfam" id="PF00156"/>
    </source>
</evidence>
<dbReference type="GO" id="GO:0006166">
    <property type="term" value="P:purine ribonucleoside salvage"/>
    <property type="evidence" value="ECO:0007669"/>
    <property type="project" value="UniProtKB-KW"/>
</dbReference>
<dbReference type="PANTHER" id="PTHR43340">
    <property type="entry name" value="HYPOXANTHINE-GUANINE PHOSPHORIBOSYLTRANSFERASE"/>
    <property type="match status" value="1"/>
</dbReference>
<dbReference type="GO" id="GO:0006178">
    <property type="term" value="P:guanine salvage"/>
    <property type="evidence" value="ECO:0007669"/>
    <property type="project" value="TreeGrafter"/>
</dbReference>
<dbReference type="GO" id="GO:0032263">
    <property type="term" value="P:GMP salvage"/>
    <property type="evidence" value="ECO:0007669"/>
    <property type="project" value="TreeGrafter"/>
</dbReference>
<comment type="pathway">
    <text evidence="4">Purine metabolism; GMP biosynthesis via salvage pathway; GMP from guanine: step 1/1.</text>
</comment>
<evidence type="ECO:0000256" key="5">
    <source>
        <dbReference type="ARBA" id="ARBA00008391"/>
    </source>
</evidence>
<dbReference type="GO" id="GO:0046100">
    <property type="term" value="P:hypoxanthine metabolic process"/>
    <property type="evidence" value="ECO:0007669"/>
    <property type="project" value="TreeGrafter"/>
</dbReference>
<dbReference type="GO" id="GO:0052657">
    <property type="term" value="F:guanine phosphoribosyltransferase activity"/>
    <property type="evidence" value="ECO:0007669"/>
    <property type="project" value="UniProtKB-ARBA"/>
</dbReference>
<comment type="similarity">
    <text evidence="5 15">Belongs to the purine/pyrimidine phosphoribosyltransferase family.</text>
</comment>
<evidence type="ECO:0000256" key="13">
    <source>
        <dbReference type="ARBA" id="ARBA00048811"/>
    </source>
</evidence>
<sequence length="159" mass="17834">MDTILGPMLISAEEIRQRVASLGEEITRDYQGKDLILVNVLRGGVVFLADLIREIKLPLAIDFMDISSYGISEGSSGVVRITKDLEDNIEGKDVLIVEDIIDTGLTLRYLLRNLRAREPGSLEVCTLLDRSVRRIADIKIKYKGFDILDKYVVGYGLDF</sequence>
<comment type="subcellular location">
    <subcellularLocation>
        <location evidence="2 15">Cytoplasm</location>
    </subcellularLocation>
</comment>
<dbReference type="GO" id="GO:0032264">
    <property type="term" value="P:IMP salvage"/>
    <property type="evidence" value="ECO:0007669"/>
    <property type="project" value="UniProtKB-UniPathway"/>
</dbReference>
<reference evidence="17 18" key="1">
    <citation type="journal article" date="2020" name="Front. Microbiol.">
        <title>Single-cell genomics of novel Actinobacteria with the Wood-Ljungdahl pathway discovered in a serpentinizing system.</title>
        <authorList>
            <person name="Merino N."/>
            <person name="Kawai M."/>
            <person name="Boyd E.S."/>
            <person name="Colman D.R."/>
            <person name="McGlynn S.E."/>
            <person name="Nealson K.H."/>
            <person name="Kurokawa K."/>
            <person name="Hongoh Y."/>
        </authorList>
    </citation>
    <scope>NUCLEOTIDE SEQUENCE [LARGE SCALE GENOMIC DNA]</scope>
    <source>
        <strain evidence="17 18">S33</strain>
    </source>
</reference>
<dbReference type="GO" id="GO:0004422">
    <property type="term" value="F:hypoxanthine phosphoribosyltransferase activity"/>
    <property type="evidence" value="ECO:0007669"/>
    <property type="project" value="InterPro"/>
</dbReference>
<dbReference type="PANTHER" id="PTHR43340:SF1">
    <property type="entry name" value="HYPOXANTHINE PHOSPHORIBOSYLTRANSFERASE"/>
    <property type="match status" value="1"/>
</dbReference>
<dbReference type="NCBIfam" id="TIGR01203">
    <property type="entry name" value="HGPRTase"/>
    <property type="match status" value="1"/>
</dbReference>
<evidence type="ECO:0000313" key="18">
    <source>
        <dbReference type="Proteomes" id="UP000591948"/>
    </source>
</evidence>
<evidence type="ECO:0000256" key="14">
    <source>
        <dbReference type="ARBA" id="ARBA00049402"/>
    </source>
</evidence>
<keyword evidence="12 15" id="KW-0460">Magnesium</keyword>
<gene>
    <name evidence="17" type="ORF">HKBW3S33_02066</name>
</gene>
<evidence type="ECO:0000256" key="9">
    <source>
        <dbReference type="ARBA" id="ARBA00022723"/>
    </source>
</evidence>
<evidence type="ECO:0000256" key="7">
    <source>
        <dbReference type="ARBA" id="ARBA00022676"/>
    </source>
</evidence>
<dbReference type="InterPro" id="IPR005904">
    <property type="entry name" value="Hxn_phspho_trans"/>
</dbReference>
<keyword evidence="11 15" id="KW-0547">Nucleotide-binding</keyword>
<keyword evidence="7 15" id="KW-0328">Glycosyltransferase</keyword>
<evidence type="ECO:0000256" key="10">
    <source>
        <dbReference type="ARBA" id="ARBA00022726"/>
    </source>
</evidence>
<name>A0A6V8P7P2_9ACTN</name>
<dbReference type="FunFam" id="3.40.50.2020:FF:000006">
    <property type="entry name" value="Hypoxanthine phosphoribosyltransferase"/>
    <property type="match status" value="1"/>
</dbReference>
<keyword evidence="9 15" id="KW-0479">Metal-binding</keyword>
<proteinExistence type="inferred from homology"/>
<evidence type="ECO:0000313" key="17">
    <source>
        <dbReference type="EMBL" id="GFP28652.1"/>
    </source>
</evidence>
<evidence type="ECO:0000256" key="3">
    <source>
        <dbReference type="ARBA" id="ARBA00004669"/>
    </source>
</evidence>
<dbReference type="AlphaFoldDB" id="A0A6V8P7P2"/>
<evidence type="ECO:0000256" key="1">
    <source>
        <dbReference type="ARBA" id="ARBA00001946"/>
    </source>
</evidence>